<protein>
    <submittedName>
        <fullName evidence="1">Uncharacterized protein</fullName>
    </submittedName>
</protein>
<evidence type="ECO:0000313" key="1">
    <source>
        <dbReference type="EMBL" id="KAF9645710.1"/>
    </source>
</evidence>
<dbReference type="Proteomes" id="UP000886501">
    <property type="component" value="Unassembled WGS sequence"/>
</dbReference>
<accession>A0ACB6Z7K6</accession>
<dbReference type="EMBL" id="MU118081">
    <property type="protein sequence ID" value="KAF9645710.1"/>
    <property type="molecule type" value="Genomic_DNA"/>
</dbReference>
<name>A0ACB6Z7K6_THEGA</name>
<reference evidence="1" key="1">
    <citation type="submission" date="2019-10" db="EMBL/GenBank/DDBJ databases">
        <authorList>
            <consortium name="DOE Joint Genome Institute"/>
            <person name="Kuo A."/>
            <person name="Miyauchi S."/>
            <person name="Kiss E."/>
            <person name="Drula E."/>
            <person name="Kohler A."/>
            <person name="Sanchez-Garcia M."/>
            <person name="Andreopoulos B."/>
            <person name="Barry K.W."/>
            <person name="Bonito G."/>
            <person name="Buee M."/>
            <person name="Carver A."/>
            <person name="Chen C."/>
            <person name="Cichocki N."/>
            <person name="Clum A."/>
            <person name="Culley D."/>
            <person name="Crous P.W."/>
            <person name="Fauchery L."/>
            <person name="Girlanda M."/>
            <person name="Hayes R."/>
            <person name="Keri Z."/>
            <person name="Labutti K."/>
            <person name="Lipzen A."/>
            <person name="Lombard V."/>
            <person name="Magnuson J."/>
            <person name="Maillard F."/>
            <person name="Morin E."/>
            <person name="Murat C."/>
            <person name="Nolan M."/>
            <person name="Ohm R."/>
            <person name="Pangilinan J."/>
            <person name="Pereira M."/>
            <person name="Perotto S."/>
            <person name="Peter M."/>
            <person name="Riley R."/>
            <person name="Sitrit Y."/>
            <person name="Stielow B."/>
            <person name="Szollosi G."/>
            <person name="Zifcakova L."/>
            <person name="Stursova M."/>
            <person name="Spatafora J.W."/>
            <person name="Tedersoo L."/>
            <person name="Vaario L.-M."/>
            <person name="Yamada A."/>
            <person name="Yan M."/>
            <person name="Wang P."/>
            <person name="Xu J."/>
            <person name="Bruns T."/>
            <person name="Baldrian P."/>
            <person name="Vilgalys R."/>
            <person name="Henrissat B."/>
            <person name="Grigoriev I.V."/>
            <person name="Hibbett D."/>
            <person name="Nagy L.G."/>
            <person name="Martin F.M."/>
        </authorList>
    </citation>
    <scope>NUCLEOTIDE SEQUENCE</scope>
    <source>
        <strain evidence="1">P2</strain>
    </source>
</reference>
<gene>
    <name evidence="1" type="ORF">BDM02DRAFT_473114</name>
</gene>
<organism evidence="1 2">
    <name type="scientific">Thelephora ganbajun</name>
    <name type="common">Ganba fungus</name>
    <dbReference type="NCBI Taxonomy" id="370292"/>
    <lineage>
        <taxon>Eukaryota</taxon>
        <taxon>Fungi</taxon>
        <taxon>Dikarya</taxon>
        <taxon>Basidiomycota</taxon>
        <taxon>Agaricomycotina</taxon>
        <taxon>Agaricomycetes</taxon>
        <taxon>Thelephorales</taxon>
        <taxon>Thelephoraceae</taxon>
        <taxon>Thelephora</taxon>
    </lineage>
</organism>
<reference evidence="1" key="2">
    <citation type="journal article" date="2020" name="Nat. Commun.">
        <title>Large-scale genome sequencing of mycorrhizal fungi provides insights into the early evolution of symbiotic traits.</title>
        <authorList>
            <person name="Miyauchi S."/>
            <person name="Kiss E."/>
            <person name="Kuo A."/>
            <person name="Drula E."/>
            <person name="Kohler A."/>
            <person name="Sanchez-Garcia M."/>
            <person name="Morin E."/>
            <person name="Andreopoulos B."/>
            <person name="Barry K.W."/>
            <person name="Bonito G."/>
            <person name="Buee M."/>
            <person name="Carver A."/>
            <person name="Chen C."/>
            <person name="Cichocki N."/>
            <person name="Clum A."/>
            <person name="Culley D."/>
            <person name="Crous P.W."/>
            <person name="Fauchery L."/>
            <person name="Girlanda M."/>
            <person name="Hayes R.D."/>
            <person name="Keri Z."/>
            <person name="LaButti K."/>
            <person name="Lipzen A."/>
            <person name="Lombard V."/>
            <person name="Magnuson J."/>
            <person name="Maillard F."/>
            <person name="Murat C."/>
            <person name="Nolan M."/>
            <person name="Ohm R.A."/>
            <person name="Pangilinan J."/>
            <person name="Pereira M.F."/>
            <person name="Perotto S."/>
            <person name="Peter M."/>
            <person name="Pfister S."/>
            <person name="Riley R."/>
            <person name="Sitrit Y."/>
            <person name="Stielow J.B."/>
            <person name="Szollosi G."/>
            <person name="Zifcakova L."/>
            <person name="Stursova M."/>
            <person name="Spatafora J.W."/>
            <person name="Tedersoo L."/>
            <person name="Vaario L.M."/>
            <person name="Yamada A."/>
            <person name="Yan M."/>
            <person name="Wang P."/>
            <person name="Xu J."/>
            <person name="Bruns T."/>
            <person name="Baldrian P."/>
            <person name="Vilgalys R."/>
            <person name="Dunand C."/>
            <person name="Henrissat B."/>
            <person name="Grigoriev I.V."/>
            <person name="Hibbett D."/>
            <person name="Nagy L.G."/>
            <person name="Martin F.M."/>
        </authorList>
    </citation>
    <scope>NUCLEOTIDE SEQUENCE</scope>
    <source>
        <strain evidence="1">P2</strain>
    </source>
</reference>
<sequence length="152" mass="17783">MPRNSMEFRDLSVQAVRSTELFGGRNSNTFRTFEEFGWEPFVEALDFLRGETERDGGRRVVVFGACLYTYRVSTFQDPDHTRSYTVDGYEERYVYTHPLFLSHTILHLLPSSLALSSLHHYRRAREIHRGHEFWSACSALGKPENRCERLTT</sequence>
<comment type="caution">
    <text evidence="1">The sequence shown here is derived from an EMBL/GenBank/DDBJ whole genome shotgun (WGS) entry which is preliminary data.</text>
</comment>
<proteinExistence type="predicted"/>
<evidence type="ECO:0000313" key="2">
    <source>
        <dbReference type="Proteomes" id="UP000886501"/>
    </source>
</evidence>
<keyword evidence="2" id="KW-1185">Reference proteome</keyword>